<evidence type="ECO:0000313" key="3">
    <source>
        <dbReference type="Proteomes" id="UP001596353"/>
    </source>
</evidence>
<evidence type="ECO:0000259" key="1">
    <source>
        <dbReference type="Pfam" id="PF00561"/>
    </source>
</evidence>
<dbReference type="SUPFAM" id="SSF53474">
    <property type="entry name" value="alpha/beta-Hydrolases"/>
    <property type="match status" value="1"/>
</dbReference>
<dbReference type="Pfam" id="PF00561">
    <property type="entry name" value="Abhydrolase_1"/>
    <property type="match status" value="1"/>
</dbReference>
<reference evidence="3" key="1">
    <citation type="journal article" date="2019" name="Int. J. Syst. Evol. Microbiol.">
        <title>The Global Catalogue of Microorganisms (GCM) 10K type strain sequencing project: providing services to taxonomists for standard genome sequencing and annotation.</title>
        <authorList>
            <consortium name="The Broad Institute Genomics Platform"/>
            <consortium name="The Broad Institute Genome Sequencing Center for Infectious Disease"/>
            <person name="Wu L."/>
            <person name="Ma J."/>
        </authorList>
    </citation>
    <scope>NUCLEOTIDE SEQUENCE [LARGE SCALE GENOMIC DNA]</scope>
    <source>
        <strain evidence="3">CCUG 66188</strain>
    </source>
</reference>
<dbReference type="InterPro" id="IPR029058">
    <property type="entry name" value="AB_hydrolase_fold"/>
</dbReference>
<evidence type="ECO:0000313" key="2">
    <source>
        <dbReference type="EMBL" id="MFC6761202.1"/>
    </source>
</evidence>
<dbReference type="PANTHER" id="PTHR43798:SF33">
    <property type="entry name" value="HYDROLASE, PUTATIVE (AFU_ORTHOLOGUE AFUA_2G14860)-RELATED"/>
    <property type="match status" value="1"/>
</dbReference>
<dbReference type="Gene3D" id="3.40.50.1820">
    <property type="entry name" value="alpha/beta hydrolase"/>
    <property type="match status" value="1"/>
</dbReference>
<accession>A0ABW2B7N3</accession>
<dbReference type="PANTHER" id="PTHR43798">
    <property type="entry name" value="MONOACYLGLYCEROL LIPASE"/>
    <property type="match status" value="1"/>
</dbReference>
<dbReference type="InterPro" id="IPR050266">
    <property type="entry name" value="AB_hydrolase_sf"/>
</dbReference>
<proteinExistence type="predicted"/>
<dbReference type="Proteomes" id="UP001596353">
    <property type="component" value="Unassembled WGS sequence"/>
</dbReference>
<sequence>MWRIRGAGLIALVLATQRPDMCRSLVLIEAPSVTVHLEIPPKPLQLLKLFLSNPKLAFAIAKLGAGTFGPAEKAFRKGDDKAAIAHFGRGVLGDRAFDGLSEERYQQVWDNRGPDRAQALYHGFPDLRNVPLSRVTMPVLLLSGNSSPVVFRRLNDALADRLPNAIHRIIPNASHIVQEDAPDEVNAQIAGFLKT</sequence>
<dbReference type="EMBL" id="JBHSWG010000001">
    <property type="protein sequence ID" value="MFC6761202.1"/>
    <property type="molecule type" value="Genomic_DNA"/>
</dbReference>
<gene>
    <name evidence="2" type="ORF">ACFQFQ_19815</name>
</gene>
<dbReference type="GO" id="GO:0016787">
    <property type="term" value="F:hydrolase activity"/>
    <property type="evidence" value="ECO:0007669"/>
    <property type="project" value="UniProtKB-KW"/>
</dbReference>
<keyword evidence="3" id="KW-1185">Reference proteome</keyword>
<keyword evidence="2" id="KW-0378">Hydrolase</keyword>
<protein>
    <submittedName>
        <fullName evidence="2">Alpha/beta fold hydrolase</fullName>
    </submittedName>
</protein>
<dbReference type="InterPro" id="IPR000073">
    <property type="entry name" value="AB_hydrolase_1"/>
</dbReference>
<organism evidence="2 3">
    <name type="scientific">Sulfitobacter porphyrae</name>
    <dbReference type="NCBI Taxonomy" id="1246864"/>
    <lineage>
        <taxon>Bacteria</taxon>
        <taxon>Pseudomonadati</taxon>
        <taxon>Pseudomonadota</taxon>
        <taxon>Alphaproteobacteria</taxon>
        <taxon>Rhodobacterales</taxon>
        <taxon>Roseobacteraceae</taxon>
        <taxon>Sulfitobacter</taxon>
    </lineage>
</organism>
<comment type="caution">
    <text evidence="2">The sequence shown here is derived from an EMBL/GenBank/DDBJ whole genome shotgun (WGS) entry which is preliminary data.</text>
</comment>
<feature type="domain" description="AB hydrolase-1" evidence="1">
    <location>
        <begin position="8"/>
        <end position="182"/>
    </location>
</feature>
<name>A0ABW2B7N3_9RHOB</name>